<gene>
    <name evidence="6" type="ORF">GSMUA_273780.1</name>
</gene>
<keyword evidence="8" id="KW-1185">Reference proteome</keyword>
<dbReference type="CDD" id="cd00167">
    <property type="entry name" value="SANT"/>
    <property type="match status" value="1"/>
</dbReference>
<accession>A0A804J738</accession>
<feature type="domain" description="Myb-like" evidence="5">
    <location>
        <begin position="12"/>
        <end position="60"/>
    </location>
</feature>
<dbReference type="InterPro" id="IPR009057">
    <property type="entry name" value="Homeodomain-like_sf"/>
</dbReference>
<evidence type="ECO:0000256" key="2">
    <source>
        <dbReference type="ARBA" id="ARBA00023163"/>
    </source>
</evidence>
<dbReference type="InParanoid" id="A0A804J738"/>
<organism evidence="7 8">
    <name type="scientific">Musa acuminata subsp. malaccensis</name>
    <name type="common">Wild banana</name>
    <name type="synonym">Musa malaccensis</name>
    <dbReference type="NCBI Taxonomy" id="214687"/>
    <lineage>
        <taxon>Eukaryota</taxon>
        <taxon>Viridiplantae</taxon>
        <taxon>Streptophyta</taxon>
        <taxon>Embryophyta</taxon>
        <taxon>Tracheophyta</taxon>
        <taxon>Spermatophyta</taxon>
        <taxon>Magnoliopsida</taxon>
        <taxon>Liliopsida</taxon>
        <taxon>Zingiberales</taxon>
        <taxon>Musaceae</taxon>
        <taxon>Musa</taxon>
    </lineage>
</organism>
<name>A0A804J738_MUSAM</name>
<feature type="compositionally biased region" description="Basic and acidic residues" evidence="4">
    <location>
        <begin position="136"/>
        <end position="146"/>
    </location>
</feature>
<evidence type="ECO:0000256" key="3">
    <source>
        <dbReference type="ARBA" id="ARBA00023242"/>
    </source>
</evidence>
<dbReference type="InterPro" id="IPR044636">
    <property type="entry name" value="RADIALIS-like"/>
</dbReference>
<dbReference type="Gene3D" id="1.10.10.60">
    <property type="entry name" value="Homeodomain-like"/>
    <property type="match status" value="1"/>
</dbReference>
<evidence type="ECO:0000259" key="5">
    <source>
        <dbReference type="PROSITE" id="PS50090"/>
    </source>
</evidence>
<dbReference type="Pfam" id="PF00249">
    <property type="entry name" value="Myb_DNA-binding"/>
    <property type="match status" value="1"/>
</dbReference>
<protein>
    <submittedName>
        <fullName evidence="6">(wild Malaysian banana) hypothetical protein</fullName>
    </submittedName>
</protein>
<dbReference type="SUPFAM" id="SSF46689">
    <property type="entry name" value="Homeodomain-like"/>
    <property type="match status" value="1"/>
</dbReference>
<dbReference type="AlphaFoldDB" id="A0A804J738"/>
<evidence type="ECO:0000313" key="8">
    <source>
        <dbReference type="Proteomes" id="UP000012960"/>
    </source>
</evidence>
<sequence length="146" mass="16141">MDAGKQGSSSFWSWEENKKFEVAIVAYTENHHIPIPWDKIAADLPGRTVAEIKAHYDELLEDICTIELYALSLPDCDVPEQSAAGCSVANRGSVNEPRRDQEEIKSAAEGNPGQKKNTSDDSCTEILHPSEDDEQGQEKEIKDPSP</sequence>
<keyword evidence="1" id="KW-0805">Transcription regulation</keyword>
<feature type="region of interest" description="Disordered" evidence="4">
    <location>
        <begin position="82"/>
        <end position="146"/>
    </location>
</feature>
<proteinExistence type="predicted"/>
<dbReference type="PANTHER" id="PTHR43952:SF75">
    <property type="entry name" value="PROTEIN RADIALIS-LIKE 6"/>
    <property type="match status" value="1"/>
</dbReference>
<evidence type="ECO:0000313" key="6">
    <source>
        <dbReference type="EMBL" id="CAG1839201.1"/>
    </source>
</evidence>
<dbReference type="PROSITE" id="PS50090">
    <property type="entry name" value="MYB_LIKE"/>
    <property type="match status" value="1"/>
</dbReference>
<evidence type="ECO:0000256" key="1">
    <source>
        <dbReference type="ARBA" id="ARBA00023015"/>
    </source>
</evidence>
<dbReference type="EnsemblPlants" id="Ma05_t21810.1">
    <property type="protein sequence ID" value="Ma05_p21810.1"/>
    <property type="gene ID" value="Ma05_g21810"/>
</dbReference>
<dbReference type="OrthoDB" id="118550at2759"/>
<reference evidence="6" key="1">
    <citation type="submission" date="2021-03" db="EMBL/GenBank/DDBJ databases">
        <authorList>
            <consortium name="Genoscope - CEA"/>
            <person name="William W."/>
        </authorList>
    </citation>
    <scope>NUCLEOTIDE SEQUENCE</scope>
    <source>
        <strain evidence="6">Doubled-haploid Pahang</strain>
    </source>
</reference>
<reference evidence="7" key="2">
    <citation type="submission" date="2021-05" db="UniProtKB">
        <authorList>
            <consortium name="EnsemblPlants"/>
        </authorList>
    </citation>
    <scope>IDENTIFICATION</scope>
    <source>
        <strain evidence="7">subsp. malaccensis</strain>
    </source>
</reference>
<dbReference type="PANTHER" id="PTHR43952">
    <property type="entry name" value="MYB FAMILY TRANSCRIPTION FACTOR-RELATED"/>
    <property type="match status" value="1"/>
</dbReference>
<dbReference type="Gramene" id="Ma05_t21810.1">
    <property type="protein sequence ID" value="Ma05_p21810.1"/>
    <property type="gene ID" value="Ma05_g21810"/>
</dbReference>
<keyword evidence="3" id="KW-0539">Nucleus</keyword>
<evidence type="ECO:0000256" key="4">
    <source>
        <dbReference type="SAM" id="MobiDB-lite"/>
    </source>
</evidence>
<dbReference type="InterPro" id="IPR001005">
    <property type="entry name" value="SANT/Myb"/>
</dbReference>
<dbReference type="SMART" id="SM00717">
    <property type="entry name" value="SANT"/>
    <property type="match status" value="1"/>
</dbReference>
<evidence type="ECO:0000313" key="7">
    <source>
        <dbReference type="EnsemblPlants" id="Ma05_p21810.1"/>
    </source>
</evidence>
<dbReference type="GO" id="GO:0003700">
    <property type="term" value="F:DNA-binding transcription factor activity"/>
    <property type="evidence" value="ECO:0007669"/>
    <property type="project" value="InterPro"/>
</dbReference>
<dbReference type="Proteomes" id="UP000012960">
    <property type="component" value="Unplaced"/>
</dbReference>
<keyword evidence="2" id="KW-0804">Transcription</keyword>
<dbReference type="EMBL" id="HG996470">
    <property type="protein sequence ID" value="CAG1839201.1"/>
    <property type="molecule type" value="Genomic_DNA"/>
</dbReference>
<feature type="compositionally biased region" description="Basic and acidic residues" evidence="4">
    <location>
        <begin position="96"/>
        <end position="106"/>
    </location>
</feature>